<sequence length="467" mass="52744">MGNEDFSSLACFMSFNEPYKAVDSHCSSTKLRQHVGSTSLESDFLDEQKDVFGALFATFPVARRLFENRSFLVDSGERIARRPIADEKMLGKFLHETVEDPVRAVIEELKQVEDARHIFDLGNVNRKTISTVDTKARSQHNAEKLTAAAVTQTYHYMIESGLQHGVLTTGEAFVFFKIDWNSPQKLQYHLAEPIPEVQAHPENAHLCAAVDQYLAFTLTALGSPGDRHGHGQEERPLHDAIAGENGYSNGRVRHPVSYQEWLERLEEQLACSLDDGITLLGMDGARGVLFQITLLDYGYTFVGKGTVLAFISGLQHEAAVYERSAPCQGKNIPVFLGAIDLRSMDKTYYYTHRVCVPEQGDGTRIRSRASKRPRHVEVCVWGIKREKSTYLCSHPPPRVLQIMEIHPHFVHVTQTNLDSLPAPSGKHDSDSLLDLGVVQNDHFRSSLDRIDHFSFTTRTYYRLLWEE</sequence>
<gene>
    <name evidence="1" type="ORF">FPCIR_12330</name>
</gene>
<name>A0A8H5KR27_9HYPO</name>
<accession>A0A8H5KR27</accession>
<dbReference type="OrthoDB" id="5097305at2759"/>
<dbReference type="EMBL" id="JAAOAS010000401">
    <property type="protein sequence ID" value="KAF5576971.1"/>
    <property type="molecule type" value="Genomic_DNA"/>
</dbReference>
<protein>
    <submittedName>
        <fullName evidence="1">Uncharacterized protein</fullName>
    </submittedName>
</protein>
<evidence type="ECO:0000313" key="2">
    <source>
        <dbReference type="Proteomes" id="UP000546213"/>
    </source>
</evidence>
<keyword evidence="2" id="KW-1185">Reference proteome</keyword>
<organism evidence="1 2">
    <name type="scientific">Fusarium pseudocircinatum</name>
    <dbReference type="NCBI Taxonomy" id="56676"/>
    <lineage>
        <taxon>Eukaryota</taxon>
        <taxon>Fungi</taxon>
        <taxon>Dikarya</taxon>
        <taxon>Ascomycota</taxon>
        <taxon>Pezizomycotina</taxon>
        <taxon>Sordariomycetes</taxon>
        <taxon>Hypocreomycetidae</taxon>
        <taxon>Hypocreales</taxon>
        <taxon>Nectriaceae</taxon>
        <taxon>Fusarium</taxon>
        <taxon>Fusarium fujikuroi species complex</taxon>
    </lineage>
</organism>
<dbReference type="Proteomes" id="UP000546213">
    <property type="component" value="Unassembled WGS sequence"/>
</dbReference>
<reference evidence="1 2" key="1">
    <citation type="submission" date="2020-05" db="EMBL/GenBank/DDBJ databases">
        <title>Identification and distribution of gene clusters putatively required for synthesis of sphingolipid metabolism inhibitors in phylogenetically diverse species of the filamentous fungus Fusarium.</title>
        <authorList>
            <person name="Kim H.-S."/>
            <person name="Busman M."/>
            <person name="Brown D.W."/>
            <person name="Divon H."/>
            <person name="Uhlig S."/>
            <person name="Proctor R.H."/>
        </authorList>
    </citation>
    <scope>NUCLEOTIDE SEQUENCE [LARGE SCALE GENOMIC DNA]</scope>
    <source>
        <strain evidence="1 2">NRRL 36939</strain>
    </source>
</reference>
<evidence type="ECO:0000313" key="1">
    <source>
        <dbReference type="EMBL" id="KAF5576971.1"/>
    </source>
</evidence>
<dbReference type="AlphaFoldDB" id="A0A8H5KR27"/>
<comment type="caution">
    <text evidence="1">The sequence shown here is derived from an EMBL/GenBank/DDBJ whole genome shotgun (WGS) entry which is preliminary data.</text>
</comment>
<proteinExistence type="predicted"/>